<feature type="transmembrane region" description="Helical" evidence="6">
    <location>
        <begin position="298"/>
        <end position="315"/>
    </location>
</feature>
<dbReference type="InterPro" id="IPR024989">
    <property type="entry name" value="MFS_assoc_dom"/>
</dbReference>
<feature type="transmembrane region" description="Helical" evidence="6">
    <location>
        <begin position="256"/>
        <end position="286"/>
    </location>
</feature>
<evidence type="ECO:0000256" key="4">
    <source>
        <dbReference type="ARBA" id="ARBA00022989"/>
    </source>
</evidence>
<name>A0A6H5IMB3_9HYME</name>
<evidence type="ECO:0000256" key="3">
    <source>
        <dbReference type="ARBA" id="ARBA00022692"/>
    </source>
</evidence>
<dbReference type="PANTHER" id="PTHR16172:SF30">
    <property type="entry name" value="SUGAR BABY, ISOFORM C"/>
    <property type="match status" value="1"/>
</dbReference>
<dbReference type="OrthoDB" id="515887at2759"/>
<dbReference type="InterPro" id="IPR051717">
    <property type="entry name" value="MFS_MFSD6"/>
</dbReference>
<evidence type="ECO:0000256" key="6">
    <source>
        <dbReference type="SAM" id="Phobius"/>
    </source>
</evidence>
<accession>A0A6H5IMB3</accession>
<evidence type="ECO:0000313" key="9">
    <source>
        <dbReference type="Proteomes" id="UP000479190"/>
    </source>
</evidence>
<dbReference type="PANTHER" id="PTHR16172">
    <property type="entry name" value="MAJOR FACILITATOR SUPERFAMILY DOMAIN-CONTAINING PROTEIN 6-LIKE"/>
    <property type="match status" value="1"/>
</dbReference>
<dbReference type="EMBL" id="CADCXV010000962">
    <property type="protein sequence ID" value="CAB0039450.1"/>
    <property type="molecule type" value="Genomic_DNA"/>
</dbReference>
<protein>
    <recommendedName>
        <fullName evidence="7">Major facilitator superfamily associated domain-containing protein</fullName>
    </recommendedName>
</protein>
<evidence type="ECO:0000313" key="8">
    <source>
        <dbReference type="EMBL" id="CAB0039450.1"/>
    </source>
</evidence>
<evidence type="ECO:0000256" key="5">
    <source>
        <dbReference type="ARBA" id="ARBA00023136"/>
    </source>
</evidence>
<evidence type="ECO:0000256" key="2">
    <source>
        <dbReference type="ARBA" id="ARBA00005241"/>
    </source>
</evidence>
<dbReference type="InterPro" id="IPR036259">
    <property type="entry name" value="MFS_trans_sf"/>
</dbReference>
<dbReference type="AlphaFoldDB" id="A0A6H5IMB3"/>
<comment type="subcellular location">
    <subcellularLocation>
        <location evidence="1">Membrane</location>
        <topology evidence="1">Multi-pass membrane protein</topology>
    </subcellularLocation>
</comment>
<dbReference type="Gene3D" id="1.20.1250.20">
    <property type="entry name" value="MFS general substrate transporter like domains"/>
    <property type="match status" value="3"/>
</dbReference>
<dbReference type="GO" id="GO:0016020">
    <property type="term" value="C:membrane"/>
    <property type="evidence" value="ECO:0007669"/>
    <property type="project" value="UniProtKB-SubCell"/>
</dbReference>
<keyword evidence="5 6" id="KW-0472">Membrane</keyword>
<feature type="transmembrane region" description="Helical" evidence="6">
    <location>
        <begin position="37"/>
        <end position="62"/>
    </location>
</feature>
<reference evidence="8 9" key="1">
    <citation type="submission" date="2020-02" db="EMBL/GenBank/DDBJ databases">
        <authorList>
            <person name="Ferguson B K."/>
        </authorList>
    </citation>
    <scope>NUCLEOTIDE SEQUENCE [LARGE SCALE GENOMIC DNA]</scope>
</reference>
<dbReference type="Proteomes" id="UP000479190">
    <property type="component" value="Unassembled WGS sequence"/>
</dbReference>
<proteinExistence type="inferred from homology"/>
<organism evidence="8 9">
    <name type="scientific">Trichogramma brassicae</name>
    <dbReference type="NCBI Taxonomy" id="86971"/>
    <lineage>
        <taxon>Eukaryota</taxon>
        <taxon>Metazoa</taxon>
        <taxon>Ecdysozoa</taxon>
        <taxon>Arthropoda</taxon>
        <taxon>Hexapoda</taxon>
        <taxon>Insecta</taxon>
        <taxon>Pterygota</taxon>
        <taxon>Neoptera</taxon>
        <taxon>Endopterygota</taxon>
        <taxon>Hymenoptera</taxon>
        <taxon>Apocrita</taxon>
        <taxon>Proctotrupomorpha</taxon>
        <taxon>Chalcidoidea</taxon>
        <taxon>Trichogrammatidae</taxon>
        <taxon>Trichogramma</taxon>
    </lineage>
</organism>
<keyword evidence="4 6" id="KW-1133">Transmembrane helix</keyword>
<feature type="transmembrane region" description="Helical" evidence="6">
    <location>
        <begin position="74"/>
        <end position="93"/>
    </location>
</feature>
<sequence length="593" mass="66996">MFSRLNRDLVPMKAHYFFFNAATGPMMQFLPTFAKQLGFSASVFGSIYALLPITGLVAKPLFGGLADRFKLHKQFFIIFQIVLAIAFLVMNFIPELDFNQNATLKCNGDTFLNICSNSTFEYKGKDRNTSCHLTCKVSNFTDYEGMCRTWNINWKYCNQTIKPEEINTLQNIEFDAYFNTIDMLSVPSKPYPGSCLEIKVTSAAIGSGTKHKTFCDEYSFNMPCSVQCPNIPSLDEMIKNDLMENYPKTESYSRNFYWFLWASIVSWVGMAIVVSIADAICFNLLGNDSNKDYGKQRMWGSVGVGIFGISAGYLIDLFSHGSEIKDYSCIFYLMLIAMTFDVLFSSQLKTENLDSSEPSVLEEIWSIVSESRVLVFAWWCVGAGMCTGVVWNFLFWYTEEKTQGPDLEWIKTLQGLMTGVQCFIGEMLFNFLSNNILKKIGHINSMSLVLIVYSIRFMAYSLIRNPWLFLITEVLHGPSLGLCWPTMASYGDKVAPSGTKATIQGLVGGVFEGIGVSMGTLICGFLMNNYSGETVFRIFSVGALVWLGIFWMFQLILRKIKAYPLQQGHTHLASYTHPDDAILMTMSQEMQTY</sequence>
<keyword evidence="9" id="KW-1185">Reference proteome</keyword>
<keyword evidence="3 6" id="KW-0812">Transmembrane</keyword>
<evidence type="ECO:0000256" key="1">
    <source>
        <dbReference type="ARBA" id="ARBA00004141"/>
    </source>
</evidence>
<dbReference type="SUPFAM" id="SSF103473">
    <property type="entry name" value="MFS general substrate transporter"/>
    <property type="match status" value="1"/>
</dbReference>
<dbReference type="CDD" id="cd17335">
    <property type="entry name" value="MFS_MFSD6"/>
    <property type="match status" value="1"/>
</dbReference>
<feature type="transmembrane region" description="Helical" evidence="6">
    <location>
        <begin position="327"/>
        <end position="344"/>
    </location>
</feature>
<evidence type="ECO:0000259" key="7">
    <source>
        <dbReference type="Pfam" id="PF12832"/>
    </source>
</evidence>
<feature type="transmembrane region" description="Helical" evidence="6">
    <location>
        <begin position="373"/>
        <end position="397"/>
    </location>
</feature>
<feature type="transmembrane region" description="Helical" evidence="6">
    <location>
        <begin position="535"/>
        <end position="557"/>
    </location>
</feature>
<dbReference type="Pfam" id="PF12832">
    <property type="entry name" value="MFS_1_like"/>
    <property type="match status" value="1"/>
</dbReference>
<comment type="similarity">
    <text evidence="2">Belongs to the major facilitator superfamily. MFSD6 family.</text>
</comment>
<feature type="domain" description="Major facilitator superfamily associated" evidence="7">
    <location>
        <begin position="11"/>
        <end position="537"/>
    </location>
</feature>
<gene>
    <name evidence="8" type="ORF">TBRA_LOCUS11191</name>
</gene>